<evidence type="ECO:0000313" key="3">
    <source>
        <dbReference type="Proteomes" id="UP000823941"/>
    </source>
</evidence>
<dbReference type="Pfam" id="PF00078">
    <property type="entry name" value="RVT_1"/>
    <property type="match status" value="1"/>
</dbReference>
<keyword evidence="3" id="KW-1185">Reference proteome</keyword>
<dbReference type="PANTHER" id="PTHR48462:SF1">
    <property type="entry name" value="PROTEIN, PUTATIVE-RELATED"/>
    <property type="match status" value="1"/>
</dbReference>
<comment type="caution">
    <text evidence="2">The sequence shown here is derived from an EMBL/GenBank/DDBJ whole genome shotgun (WGS) entry which is preliminary data.</text>
</comment>
<accession>A0ABQ7QVG6</accession>
<evidence type="ECO:0000259" key="1">
    <source>
        <dbReference type="PROSITE" id="PS50878"/>
    </source>
</evidence>
<proteinExistence type="predicted"/>
<organism evidence="2 3">
    <name type="scientific">Plutella xylostella</name>
    <name type="common">Diamondback moth</name>
    <name type="synonym">Plutella maculipennis</name>
    <dbReference type="NCBI Taxonomy" id="51655"/>
    <lineage>
        <taxon>Eukaryota</taxon>
        <taxon>Metazoa</taxon>
        <taxon>Ecdysozoa</taxon>
        <taxon>Arthropoda</taxon>
        <taxon>Hexapoda</taxon>
        <taxon>Insecta</taxon>
        <taxon>Pterygota</taxon>
        <taxon>Neoptera</taxon>
        <taxon>Endopterygota</taxon>
        <taxon>Lepidoptera</taxon>
        <taxon>Glossata</taxon>
        <taxon>Ditrysia</taxon>
        <taxon>Yponomeutoidea</taxon>
        <taxon>Plutellidae</taxon>
        <taxon>Plutella</taxon>
    </lineage>
</organism>
<dbReference type="PANTHER" id="PTHR48462">
    <property type="entry name" value="PROTEIN, PUTATIVE-RELATED"/>
    <property type="match status" value="1"/>
</dbReference>
<protein>
    <recommendedName>
        <fullName evidence="1">Reverse transcriptase domain-containing protein</fullName>
    </recommendedName>
</protein>
<dbReference type="InterPro" id="IPR043502">
    <property type="entry name" value="DNA/RNA_pol_sf"/>
</dbReference>
<dbReference type="PROSITE" id="PS50878">
    <property type="entry name" value="RT_POL"/>
    <property type="match status" value="1"/>
</dbReference>
<name>A0ABQ7QVG6_PLUXY</name>
<reference evidence="2 3" key="1">
    <citation type="submission" date="2021-06" db="EMBL/GenBank/DDBJ databases">
        <title>A haploid diamondback moth (Plutella xylostella L.) genome assembly resolves 31 chromosomes and identifies a diamide resistance mutation.</title>
        <authorList>
            <person name="Ward C.M."/>
            <person name="Perry K.D."/>
            <person name="Baker G."/>
            <person name="Powis K."/>
            <person name="Heckel D.G."/>
            <person name="Baxter S.W."/>
        </authorList>
    </citation>
    <scope>NUCLEOTIDE SEQUENCE [LARGE SCALE GENOMIC DNA]</scope>
    <source>
        <strain evidence="2 3">LV</strain>
        <tissue evidence="2">Single pupa</tissue>
    </source>
</reference>
<dbReference type="EMBL" id="JAHIBW010000007">
    <property type="protein sequence ID" value="KAG7309046.1"/>
    <property type="molecule type" value="Genomic_DNA"/>
</dbReference>
<dbReference type="Proteomes" id="UP000823941">
    <property type="component" value="Chromosome 7"/>
</dbReference>
<dbReference type="InterPro" id="IPR000477">
    <property type="entry name" value="RT_dom"/>
</dbReference>
<feature type="domain" description="Reverse transcriptase" evidence="1">
    <location>
        <begin position="1"/>
        <end position="169"/>
    </location>
</feature>
<gene>
    <name evidence="2" type="ORF">JYU34_004917</name>
</gene>
<sequence>MAGDDTNHVAVKLDISNAFNTVERDTILGEVKEHVPTLFPFLNQCYSAPSNLFFESTPISSQVGVQQGDPLGPLIFSLAIHKIVSSLKSPLNVWYLDDGIIGGSPDIVLRDIEEIILKFKEIGLEVNTDKCELYYCGQVSTECLDRFHNFIPGIKELNRETFTLLGAPIFPEAIPRIMEEKIRSLLLAQTHLNNLPAHISLTLFRHCLSMPKLTYTVRTAPVWHFSNEVSELDSCLKSTLEGILNISLSDDQWSQAGLPIRHGGLGIRRVKDTGLAAFLASSHGVVELVTHILNVNGDEFQLPFVDEALAAWSALCPGCDPPDQPKSQRGWDDVRAQIVFEDLERRSSGADLARIKASKIPESGAWLHALPSPQLGTLMDDDSLRIAAALRLGCNICEQHRCICGTLVDVKGYHGLNCLRCTGRYPRHHALNDIIRRALVSANIPCVLEPPGLSRTDGKRPDGLTLVPWERGRCMLWDATCVSTFAASHLPHTICSAGSAAEKAARQKHLKYDVLKASYIFMPVAFEVTGVWGTEARLLIRAISRRLRDRGFDRRSGSYLSQRISVAIQRGNAASIMGTFEPGTTRGGLFY</sequence>
<evidence type="ECO:0000313" key="2">
    <source>
        <dbReference type="EMBL" id="KAG7309046.1"/>
    </source>
</evidence>
<dbReference type="SUPFAM" id="SSF56672">
    <property type="entry name" value="DNA/RNA polymerases"/>
    <property type="match status" value="1"/>
</dbReference>